<dbReference type="Proteomes" id="UP001239397">
    <property type="component" value="Chromosome"/>
</dbReference>
<name>A0A9Y2JM79_9PSEU</name>
<organism evidence="1 2">
    <name type="scientific">Amycolatopsis mongoliensis</name>
    <dbReference type="NCBI Taxonomy" id="715475"/>
    <lineage>
        <taxon>Bacteria</taxon>
        <taxon>Bacillati</taxon>
        <taxon>Actinomycetota</taxon>
        <taxon>Actinomycetes</taxon>
        <taxon>Pseudonocardiales</taxon>
        <taxon>Pseudonocardiaceae</taxon>
        <taxon>Amycolatopsis</taxon>
    </lineage>
</organism>
<dbReference type="KEGG" id="amog:QRX60_38215"/>
<dbReference type="AlphaFoldDB" id="A0A9Y2JM79"/>
<keyword evidence="2" id="KW-1185">Reference proteome</keyword>
<protein>
    <submittedName>
        <fullName evidence="1">Uncharacterized protein</fullName>
    </submittedName>
</protein>
<sequence>MITSDWTSPDPDVEAFIDEYDRRSTEPDADATTLFAASFLALDPARAVTLTPAVLAAALSARRGMFDAAGIGAIRRTDARQLRLDDHHVLVSVDWTAERADRDPLRLESTFLIRREPDGPRILVYLNHHDVAALLTAGG</sequence>
<gene>
    <name evidence="1" type="ORF">QRX60_38215</name>
</gene>
<reference evidence="1 2" key="1">
    <citation type="submission" date="2023-06" db="EMBL/GenBank/DDBJ databases">
        <authorList>
            <person name="Oyuntsetseg B."/>
            <person name="Kim S.B."/>
        </authorList>
    </citation>
    <scope>NUCLEOTIDE SEQUENCE [LARGE SCALE GENOMIC DNA]</scope>
    <source>
        <strain evidence="1 2">4-36</strain>
    </source>
</reference>
<evidence type="ECO:0000313" key="2">
    <source>
        <dbReference type="Proteomes" id="UP001239397"/>
    </source>
</evidence>
<proteinExistence type="predicted"/>
<accession>A0A9Y2JM79</accession>
<evidence type="ECO:0000313" key="1">
    <source>
        <dbReference type="EMBL" id="WIX99846.1"/>
    </source>
</evidence>
<dbReference type="EMBL" id="CP127295">
    <property type="protein sequence ID" value="WIX99846.1"/>
    <property type="molecule type" value="Genomic_DNA"/>
</dbReference>
<dbReference type="RefSeq" id="WP_285996325.1">
    <property type="nucleotide sequence ID" value="NZ_CP127295.1"/>
</dbReference>